<dbReference type="HOGENOM" id="CLU_001570_14_10_1"/>
<proteinExistence type="inferred from homology"/>
<keyword evidence="9" id="KW-1133">Transmembrane helix</keyword>
<feature type="binding site" description="axial binding residue" evidence="7">
    <location>
        <position position="560"/>
    </location>
    <ligand>
        <name>heme</name>
        <dbReference type="ChEBI" id="CHEBI:30413"/>
    </ligand>
    <ligandPart>
        <name>Fe</name>
        <dbReference type="ChEBI" id="CHEBI:18248"/>
    </ligandPart>
</feature>
<dbReference type="Pfam" id="PF00067">
    <property type="entry name" value="p450"/>
    <property type="match status" value="1"/>
</dbReference>
<evidence type="ECO:0000256" key="8">
    <source>
        <dbReference type="RuleBase" id="RU000461"/>
    </source>
</evidence>
<accession>A0A081CG79</accession>
<dbReference type="PRINTS" id="PR00385">
    <property type="entry name" value="P450"/>
</dbReference>
<name>A0A081CG79_PSEA2</name>
<reference evidence="10" key="1">
    <citation type="submission" date="2014-07" db="EMBL/GenBank/DDBJ databases">
        <title>Draft genome sequence of the yeast Pseudozyma antarctica JCM 10317 known as a producer of lipase B which used in a wide range of industrial applications.</title>
        <authorList>
            <person name="Morita T."/>
            <person name="Saika A."/>
            <person name="Koike H."/>
        </authorList>
    </citation>
    <scope>NUCLEOTIDE SEQUENCE</scope>
    <source>
        <strain evidence="10">JCM 10317</strain>
    </source>
</reference>
<evidence type="ECO:0000256" key="6">
    <source>
        <dbReference type="ARBA" id="ARBA00023033"/>
    </source>
</evidence>
<keyword evidence="6 8" id="KW-0503">Monooxygenase</keyword>
<dbReference type="GO" id="GO:0020037">
    <property type="term" value="F:heme binding"/>
    <property type="evidence" value="ECO:0007669"/>
    <property type="project" value="InterPro"/>
</dbReference>
<dbReference type="GO" id="GO:0016705">
    <property type="term" value="F:oxidoreductase activity, acting on paired donors, with incorporation or reduction of molecular oxygen"/>
    <property type="evidence" value="ECO:0007669"/>
    <property type="project" value="InterPro"/>
</dbReference>
<keyword evidence="9" id="KW-0812">Transmembrane</keyword>
<dbReference type="Proteomes" id="UP000053758">
    <property type="component" value="Unassembled WGS sequence"/>
</dbReference>
<evidence type="ECO:0000256" key="3">
    <source>
        <dbReference type="ARBA" id="ARBA00022723"/>
    </source>
</evidence>
<evidence type="ECO:0000256" key="4">
    <source>
        <dbReference type="ARBA" id="ARBA00023002"/>
    </source>
</evidence>
<evidence type="ECO:0000313" key="11">
    <source>
        <dbReference type="Proteomes" id="UP000053758"/>
    </source>
</evidence>
<protein>
    <submittedName>
        <fullName evidence="10">High nitrogen upregulated cytochrome P450 monooxygenase 2</fullName>
    </submittedName>
</protein>
<dbReference type="SUPFAM" id="SSF48264">
    <property type="entry name" value="Cytochrome P450"/>
    <property type="match status" value="1"/>
</dbReference>
<dbReference type="CDD" id="cd11061">
    <property type="entry name" value="CYP67-like"/>
    <property type="match status" value="1"/>
</dbReference>
<dbReference type="EMBL" id="DF830076">
    <property type="protein sequence ID" value="GAK65675.1"/>
    <property type="molecule type" value="Genomic_DNA"/>
</dbReference>
<feature type="transmembrane region" description="Helical" evidence="9">
    <location>
        <begin position="104"/>
        <end position="128"/>
    </location>
</feature>
<dbReference type="GO" id="GO:0004497">
    <property type="term" value="F:monooxygenase activity"/>
    <property type="evidence" value="ECO:0007669"/>
    <property type="project" value="UniProtKB-KW"/>
</dbReference>
<dbReference type="InterPro" id="IPR036396">
    <property type="entry name" value="Cyt_P450_sf"/>
</dbReference>
<keyword evidence="5 7" id="KW-0408">Iron</keyword>
<evidence type="ECO:0000256" key="2">
    <source>
        <dbReference type="ARBA" id="ARBA00010617"/>
    </source>
</evidence>
<gene>
    <name evidence="10" type="ORF">PAN0_009d3893</name>
</gene>
<keyword evidence="11" id="KW-1185">Reference proteome</keyword>
<evidence type="ECO:0000256" key="9">
    <source>
        <dbReference type="SAM" id="Phobius"/>
    </source>
</evidence>
<evidence type="ECO:0000256" key="5">
    <source>
        <dbReference type="ARBA" id="ARBA00023004"/>
    </source>
</evidence>
<dbReference type="GO" id="GO:0005506">
    <property type="term" value="F:iron ion binding"/>
    <property type="evidence" value="ECO:0007669"/>
    <property type="project" value="InterPro"/>
</dbReference>
<keyword evidence="9" id="KW-0472">Membrane</keyword>
<dbReference type="GeneID" id="26304730"/>
<keyword evidence="7 8" id="KW-0349">Heme</keyword>
<evidence type="ECO:0000256" key="7">
    <source>
        <dbReference type="PIRSR" id="PIRSR602401-1"/>
    </source>
</evidence>
<dbReference type="PANTHER" id="PTHR24305:SF187">
    <property type="entry name" value="P450, PUTATIVE (EUROFUNG)-RELATED"/>
    <property type="match status" value="1"/>
</dbReference>
<dbReference type="RefSeq" id="XP_014656338.1">
    <property type="nucleotide sequence ID" value="XM_014800852.1"/>
</dbReference>
<dbReference type="PRINTS" id="PR00463">
    <property type="entry name" value="EP450I"/>
</dbReference>
<dbReference type="AlphaFoldDB" id="A0A081CG79"/>
<evidence type="ECO:0000256" key="1">
    <source>
        <dbReference type="ARBA" id="ARBA00001971"/>
    </source>
</evidence>
<evidence type="ECO:0000313" key="10">
    <source>
        <dbReference type="EMBL" id="GAK65675.1"/>
    </source>
</evidence>
<dbReference type="InterPro" id="IPR050121">
    <property type="entry name" value="Cytochrome_P450_monoxygenase"/>
</dbReference>
<organism evidence="10">
    <name type="scientific">Pseudozyma antarctica</name>
    <name type="common">Yeast</name>
    <name type="synonym">Candida antarctica</name>
    <dbReference type="NCBI Taxonomy" id="84753"/>
    <lineage>
        <taxon>Eukaryota</taxon>
        <taxon>Fungi</taxon>
        <taxon>Dikarya</taxon>
        <taxon>Basidiomycota</taxon>
        <taxon>Ustilaginomycotina</taxon>
        <taxon>Ustilaginomycetes</taxon>
        <taxon>Ustilaginales</taxon>
        <taxon>Ustilaginaceae</taxon>
        <taxon>Moesziomyces</taxon>
    </lineage>
</organism>
<dbReference type="PANTHER" id="PTHR24305">
    <property type="entry name" value="CYTOCHROME P450"/>
    <property type="match status" value="1"/>
</dbReference>
<keyword evidence="4 8" id="KW-0560">Oxidoreductase</keyword>
<dbReference type="InterPro" id="IPR017972">
    <property type="entry name" value="Cyt_P450_CS"/>
</dbReference>
<dbReference type="InterPro" id="IPR001128">
    <property type="entry name" value="Cyt_P450"/>
</dbReference>
<dbReference type="Gene3D" id="1.10.630.10">
    <property type="entry name" value="Cytochrome P450"/>
    <property type="match status" value="1"/>
</dbReference>
<keyword evidence="3 7" id="KW-0479">Metal-binding</keyword>
<dbReference type="PROSITE" id="PS00086">
    <property type="entry name" value="CYTOCHROME_P450"/>
    <property type="match status" value="1"/>
</dbReference>
<sequence length="628" mass="69800">MSAVVCRNGMSQSHGALHLSSFSGAHSTLWPGAWATAAMTSTSAQKPSLLVDDRFVLIGTLALASHLLLFRLVDLWPEQIAKLYVGLFALDLTVRYTYLHSGIVGTLFATIVDVVAYTVFVLASIGVYRLKFHRIADIPGPTSWALSKWSTFGIDRQGLRPRAVHAAHVEYGDVVRTGPCEVSINSPDAVAAISAAKSECWKGPWYDSAAGGREPHIMRSLINLTDRTEHQRRRKTWDAAFSAKALKGYEGALVNNMEIMLRQLAKRANADEAMDIDDWGMFFAFDMISEVGFGRNLGLLEQGKLSPILEQLEDLMKFQQVVNNRPYMIEVTRQIPTPKGAYAGMVMELLEQRDKDAHGQKADIMQFLYEASAEEEGTDEHSKTFDKYNMRNNHGRRAELAAEARLIIVAGSDTSSTVMAMTLFLLLQHPKVTTQLRAELDLVFGTDYETVLSDFTRLDRECPLLNAVINESMRLFPPLAGGLQKVNTRGSTIVPLASGSKMVVPKDVVMTIPTWTMQRDARNFSPAPNVFRPERWLHPEREERFDRRAFVPFSAGATVCVGKLLAYMELRLVIANLVRRFDMTATSDFDPVAFEDGLRDVFVSTRLKKLSVKLTDRSSGASQAAAAV</sequence>
<comment type="cofactor">
    <cofactor evidence="1 7">
        <name>heme</name>
        <dbReference type="ChEBI" id="CHEBI:30413"/>
    </cofactor>
</comment>
<comment type="similarity">
    <text evidence="2 8">Belongs to the cytochrome P450 family.</text>
</comment>
<dbReference type="InterPro" id="IPR002401">
    <property type="entry name" value="Cyt_P450_E_grp-I"/>
</dbReference>